<sequence length="273" mass="29514">MTHPAAILIESHDGVTRVTLNRPHRRNAFDAGMVEALSRVFDESGRNPSVRAVVLTGNGPAFCAGADIDWMRSGGTRSAPERRKDAEELMRMFRAIDECPCPVIARVQGPAFGGGVGMIAACDIAVAVEDATFALSEVRLGMVPSVIAPVLLRKTGESFLRRCCLTGEPFSASAAKQGNLIHDVVEKTQLDARVDELIQSVLRAAPQAAQDTKALLHRLPALSGNEQWNTCVESNVRARLSDEAQEGFRAFLERRAPVWTAMPGKRGSRSAPE</sequence>
<dbReference type="Gene3D" id="1.10.12.10">
    <property type="entry name" value="Lyase 2-enoyl-coa Hydratase, Chain A, domain 2"/>
    <property type="match status" value="1"/>
</dbReference>
<gene>
    <name evidence="2" type="ORF">NSJP_0552</name>
</gene>
<dbReference type="Gene3D" id="3.90.226.10">
    <property type="entry name" value="2-enoyl-CoA Hydratase, Chain A, domain 1"/>
    <property type="match status" value="1"/>
</dbReference>
<dbReference type="CDD" id="cd06558">
    <property type="entry name" value="crotonase-like"/>
    <property type="match status" value="1"/>
</dbReference>
<reference evidence="2 3" key="1">
    <citation type="submission" date="2017-03" db="EMBL/GenBank/DDBJ databases">
        <authorList>
            <person name="Afonso C.L."/>
            <person name="Miller P.J."/>
            <person name="Scott M.A."/>
            <person name="Spackman E."/>
            <person name="Goraichik I."/>
            <person name="Dimitrov K.M."/>
            <person name="Suarez D.L."/>
            <person name="Swayne D.E."/>
        </authorList>
    </citation>
    <scope>NUCLEOTIDE SEQUENCE [LARGE SCALE GENOMIC DNA]</scope>
    <source>
        <strain evidence="2">Genome sequencing of Nitrospira japonica strain NJ11</strain>
    </source>
</reference>
<dbReference type="InterPro" id="IPR001753">
    <property type="entry name" value="Enoyl-CoA_hydra/iso"/>
</dbReference>
<dbReference type="GO" id="GO:0004300">
    <property type="term" value="F:enoyl-CoA hydratase activity"/>
    <property type="evidence" value="ECO:0007669"/>
    <property type="project" value="UniProtKB-EC"/>
</dbReference>
<evidence type="ECO:0000313" key="3">
    <source>
        <dbReference type="Proteomes" id="UP000192042"/>
    </source>
</evidence>
<evidence type="ECO:0000256" key="1">
    <source>
        <dbReference type="ARBA" id="ARBA00005254"/>
    </source>
</evidence>
<proteinExistence type="inferred from homology"/>
<dbReference type="KEGG" id="nja:NSJP_0552"/>
<dbReference type="STRING" id="1325564.NSJP_0552"/>
<dbReference type="EMBL" id="LT828648">
    <property type="protein sequence ID" value="SLM46724.1"/>
    <property type="molecule type" value="Genomic_DNA"/>
</dbReference>
<dbReference type="Pfam" id="PF00378">
    <property type="entry name" value="ECH_1"/>
    <property type="match status" value="1"/>
</dbReference>
<organism evidence="2 3">
    <name type="scientific">Nitrospira japonica</name>
    <dbReference type="NCBI Taxonomy" id="1325564"/>
    <lineage>
        <taxon>Bacteria</taxon>
        <taxon>Pseudomonadati</taxon>
        <taxon>Nitrospirota</taxon>
        <taxon>Nitrospiria</taxon>
        <taxon>Nitrospirales</taxon>
        <taxon>Nitrospiraceae</taxon>
        <taxon>Nitrospira</taxon>
    </lineage>
</organism>
<comment type="similarity">
    <text evidence="1">Belongs to the enoyl-CoA hydratase/isomerase family.</text>
</comment>
<dbReference type="PANTHER" id="PTHR42964">
    <property type="entry name" value="ENOYL-COA HYDRATASE"/>
    <property type="match status" value="1"/>
</dbReference>
<dbReference type="EC" id="4.2.1.17" evidence="2"/>
<name>A0A1W1I165_9BACT</name>
<evidence type="ECO:0000313" key="2">
    <source>
        <dbReference type="EMBL" id="SLM46724.1"/>
    </source>
</evidence>
<keyword evidence="2" id="KW-0456">Lyase</keyword>
<dbReference type="SUPFAM" id="SSF52096">
    <property type="entry name" value="ClpP/crotonase"/>
    <property type="match status" value="1"/>
</dbReference>
<dbReference type="Proteomes" id="UP000192042">
    <property type="component" value="Chromosome I"/>
</dbReference>
<dbReference type="OrthoDB" id="9774843at2"/>
<dbReference type="InterPro" id="IPR014748">
    <property type="entry name" value="Enoyl-CoA_hydra_C"/>
</dbReference>
<dbReference type="PANTHER" id="PTHR42964:SF1">
    <property type="entry name" value="POLYKETIDE BIOSYNTHESIS ENOYL-COA HYDRATASE PKSH-RELATED"/>
    <property type="match status" value="1"/>
</dbReference>
<dbReference type="AlphaFoldDB" id="A0A1W1I165"/>
<dbReference type="InterPro" id="IPR029045">
    <property type="entry name" value="ClpP/crotonase-like_dom_sf"/>
</dbReference>
<keyword evidence="3" id="KW-1185">Reference proteome</keyword>
<dbReference type="InterPro" id="IPR051683">
    <property type="entry name" value="Enoyl-CoA_Hydratase/Isomerase"/>
</dbReference>
<protein>
    <submittedName>
        <fullName evidence="2">Putative Enoyl-CoA hydratase</fullName>
        <ecNumber evidence="2">4.2.1.17</ecNumber>
    </submittedName>
</protein>
<dbReference type="RefSeq" id="WP_080885361.1">
    <property type="nucleotide sequence ID" value="NZ_LT828648.1"/>
</dbReference>
<accession>A0A1W1I165</accession>